<comment type="catalytic activity">
    <reaction evidence="2">
        <text>2 GTP = 3',3'-c-di-GMP + 2 diphosphate</text>
        <dbReference type="Rhea" id="RHEA:24898"/>
        <dbReference type="ChEBI" id="CHEBI:33019"/>
        <dbReference type="ChEBI" id="CHEBI:37565"/>
        <dbReference type="ChEBI" id="CHEBI:58805"/>
        <dbReference type="EC" id="2.7.7.65"/>
    </reaction>
</comment>
<dbReference type="RefSeq" id="WP_131259343.1">
    <property type="nucleotide sequence ID" value="NZ_JBHSUS010000001.1"/>
</dbReference>
<dbReference type="InterPro" id="IPR043128">
    <property type="entry name" value="Rev_trsase/Diguanyl_cyclase"/>
</dbReference>
<evidence type="ECO:0000313" key="6">
    <source>
        <dbReference type="Proteomes" id="UP001596364"/>
    </source>
</evidence>
<keyword evidence="3" id="KW-0472">Membrane</keyword>
<dbReference type="Pfam" id="PF00990">
    <property type="entry name" value="GGDEF"/>
    <property type="match status" value="1"/>
</dbReference>
<feature type="domain" description="GGDEF" evidence="4">
    <location>
        <begin position="286"/>
        <end position="416"/>
    </location>
</feature>
<feature type="transmembrane region" description="Helical" evidence="3">
    <location>
        <begin position="216"/>
        <end position="235"/>
    </location>
</feature>
<keyword evidence="6" id="KW-1185">Reference proteome</keyword>
<comment type="caution">
    <text evidence="5">The sequence shown here is derived from an EMBL/GenBank/DDBJ whole genome shotgun (WGS) entry which is preliminary data.</text>
</comment>
<dbReference type="SMART" id="SM00267">
    <property type="entry name" value="GGDEF"/>
    <property type="match status" value="1"/>
</dbReference>
<gene>
    <name evidence="5" type="ORF">ACFP85_01190</name>
</gene>
<dbReference type="PROSITE" id="PS50887">
    <property type="entry name" value="GGDEF"/>
    <property type="match status" value="1"/>
</dbReference>
<organism evidence="5 6">
    <name type="scientific">Pseudobowmanella zhangzhouensis</name>
    <dbReference type="NCBI Taxonomy" id="1537679"/>
    <lineage>
        <taxon>Bacteria</taxon>
        <taxon>Pseudomonadati</taxon>
        <taxon>Pseudomonadota</taxon>
        <taxon>Gammaproteobacteria</taxon>
        <taxon>Alteromonadales</taxon>
        <taxon>Alteromonadaceae</taxon>
    </lineage>
</organism>
<dbReference type="InterPro" id="IPR050469">
    <property type="entry name" value="Diguanylate_Cyclase"/>
</dbReference>
<dbReference type="NCBIfam" id="TIGR00254">
    <property type="entry name" value="GGDEF"/>
    <property type="match status" value="1"/>
</dbReference>
<evidence type="ECO:0000313" key="5">
    <source>
        <dbReference type="EMBL" id="MFC6438776.1"/>
    </source>
</evidence>
<feature type="transmembrane region" description="Helical" evidence="3">
    <location>
        <begin position="23"/>
        <end position="42"/>
    </location>
</feature>
<dbReference type="CDD" id="cd01949">
    <property type="entry name" value="GGDEF"/>
    <property type="match status" value="1"/>
</dbReference>
<evidence type="ECO:0000256" key="1">
    <source>
        <dbReference type="ARBA" id="ARBA00012528"/>
    </source>
</evidence>
<evidence type="ECO:0000256" key="2">
    <source>
        <dbReference type="ARBA" id="ARBA00034247"/>
    </source>
</evidence>
<keyword evidence="3" id="KW-0812">Transmembrane</keyword>
<protein>
    <recommendedName>
        <fullName evidence="1">diguanylate cyclase</fullName>
        <ecNumber evidence="1">2.7.7.65</ecNumber>
    </recommendedName>
</protein>
<dbReference type="EMBL" id="JBHSUS010000001">
    <property type="protein sequence ID" value="MFC6438776.1"/>
    <property type="molecule type" value="Genomic_DNA"/>
</dbReference>
<evidence type="ECO:0000259" key="4">
    <source>
        <dbReference type="PROSITE" id="PS50887"/>
    </source>
</evidence>
<dbReference type="EC" id="2.7.7.65" evidence="1"/>
<reference evidence="6" key="1">
    <citation type="journal article" date="2019" name="Int. J. Syst. Evol. Microbiol.">
        <title>The Global Catalogue of Microorganisms (GCM) 10K type strain sequencing project: providing services to taxonomists for standard genome sequencing and annotation.</title>
        <authorList>
            <consortium name="The Broad Institute Genomics Platform"/>
            <consortium name="The Broad Institute Genome Sequencing Center for Infectious Disease"/>
            <person name="Wu L."/>
            <person name="Ma J."/>
        </authorList>
    </citation>
    <scope>NUCLEOTIDE SEQUENCE [LARGE SCALE GENOMIC DNA]</scope>
    <source>
        <strain evidence="6">CGMCC 1.16031</strain>
    </source>
</reference>
<dbReference type="InterPro" id="IPR000160">
    <property type="entry name" value="GGDEF_dom"/>
</dbReference>
<dbReference type="InterPro" id="IPR029787">
    <property type="entry name" value="Nucleotide_cyclase"/>
</dbReference>
<dbReference type="PANTHER" id="PTHR45138:SF9">
    <property type="entry name" value="DIGUANYLATE CYCLASE DGCM-RELATED"/>
    <property type="match status" value="1"/>
</dbReference>
<sequence length="416" mass="47270">MPFQHHSDDQQIKHTLNIARRRVIITVCMVIITPFLSIWLFYAEAQRTFKSDFLDHINEMATVAANLIDPVQHAYLANQTQLDKSIADMVLQPLAQLHRSLKDVHYVSTLTIENNTTFLILDTAWVLEDGDTAYVLEASDFREEFPPQDEFDYESYAVLSEGKNYIFTHLYTDEYGTFIAAAAPIPRVGDTPQAFVILEINAATLLAREQQLSRNLMISCAAALVIIGTILLFMLRNFMLMRQAFTLIGEQRDEFQQRSLTDPLTGIFNRRAFDLALQREMSDDSDYLALIMFDIDHFKQVNDTHGHDVGDLVLQDLALLVESHIRNHDVFARTGGEEFTIISRHRERKGAWEQAEKLREIVAGHDVHFNGGSLTVTISAGLHLINYTEQPADALKAADTALYLAKQNGRNRVEQS</sequence>
<dbReference type="SUPFAM" id="SSF55073">
    <property type="entry name" value="Nucleotide cyclase"/>
    <property type="match status" value="1"/>
</dbReference>
<keyword evidence="3" id="KW-1133">Transmembrane helix</keyword>
<name>A0ABW1XH22_9ALTE</name>
<dbReference type="Proteomes" id="UP001596364">
    <property type="component" value="Unassembled WGS sequence"/>
</dbReference>
<proteinExistence type="predicted"/>
<dbReference type="PANTHER" id="PTHR45138">
    <property type="entry name" value="REGULATORY COMPONENTS OF SENSORY TRANSDUCTION SYSTEM"/>
    <property type="match status" value="1"/>
</dbReference>
<accession>A0ABW1XH22</accession>
<evidence type="ECO:0000256" key="3">
    <source>
        <dbReference type="SAM" id="Phobius"/>
    </source>
</evidence>
<dbReference type="Gene3D" id="3.30.70.270">
    <property type="match status" value="1"/>
</dbReference>